<evidence type="ECO:0000313" key="2">
    <source>
        <dbReference type="EMBL" id="RDI21998.1"/>
    </source>
</evidence>
<name>A0A370FAJ1_9BURK</name>
<keyword evidence="1" id="KW-0472">Membrane</keyword>
<evidence type="ECO:0000313" key="3">
    <source>
        <dbReference type="Proteomes" id="UP000255265"/>
    </source>
</evidence>
<organism evidence="2 3">
    <name type="scientific">Pseudacidovorax intermedius</name>
    <dbReference type="NCBI Taxonomy" id="433924"/>
    <lineage>
        <taxon>Bacteria</taxon>
        <taxon>Pseudomonadati</taxon>
        <taxon>Pseudomonadota</taxon>
        <taxon>Betaproteobacteria</taxon>
        <taxon>Burkholderiales</taxon>
        <taxon>Comamonadaceae</taxon>
        <taxon>Pseudacidovorax</taxon>
    </lineage>
</organism>
<protein>
    <recommendedName>
        <fullName evidence="4">Amino acid transporter</fullName>
    </recommendedName>
</protein>
<evidence type="ECO:0008006" key="4">
    <source>
        <dbReference type="Google" id="ProtNLM"/>
    </source>
</evidence>
<feature type="transmembrane region" description="Helical" evidence="1">
    <location>
        <begin position="6"/>
        <end position="23"/>
    </location>
</feature>
<proteinExistence type="predicted"/>
<keyword evidence="1" id="KW-1133">Transmembrane helix</keyword>
<dbReference type="OrthoDB" id="8549575at2"/>
<feature type="transmembrane region" description="Helical" evidence="1">
    <location>
        <begin position="53"/>
        <end position="71"/>
    </location>
</feature>
<dbReference type="EMBL" id="QQAV01000008">
    <property type="protein sequence ID" value="RDI21998.1"/>
    <property type="molecule type" value="Genomic_DNA"/>
</dbReference>
<dbReference type="AlphaFoldDB" id="A0A370FAJ1"/>
<feature type="transmembrane region" description="Helical" evidence="1">
    <location>
        <begin position="30"/>
        <end position="47"/>
    </location>
</feature>
<comment type="caution">
    <text evidence="2">The sequence shown here is derived from an EMBL/GenBank/DDBJ whole genome shotgun (WGS) entry which is preliminary data.</text>
</comment>
<dbReference type="RefSeq" id="WP_017759998.1">
    <property type="nucleotide sequence ID" value="NZ_QQAV01000008.1"/>
</dbReference>
<accession>A0A370FAJ1</accession>
<keyword evidence="1" id="KW-0812">Transmembrane</keyword>
<gene>
    <name evidence="2" type="ORF">DFR41_108122</name>
</gene>
<evidence type="ECO:0000256" key="1">
    <source>
        <dbReference type="SAM" id="Phobius"/>
    </source>
</evidence>
<dbReference type="Proteomes" id="UP000255265">
    <property type="component" value="Unassembled WGS sequence"/>
</dbReference>
<sequence>MDWIGLLQWPAFAASVISAWLVASNDKRRRNTGFWIFLASNLMWGAWGLHTQAWALIALQLCLAVMNVRGLRKTETGDKGD</sequence>
<keyword evidence="3" id="KW-1185">Reference proteome</keyword>
<reference evidence="2 3" key="1">
    <citation type="submission" date="2018-07" db="EMBL/GenBank/DDBJ databases">
        <title>Genomic Encyclopedia of Type Strains, Phase IV (KMG-IV): sequencing the most valuable type-strain genomes for metagenomic binning, comparative biology and taxonomic classification.</title>
        <authorList>
            <person name="Goeker M."/>
        </authorList>
    </citation>
    <scope>NUCLEOTIDE SEQUENCE [LARGE SCALE GENOMIC DNA]</scope>
    <source>
        <strain evidence="2 3">DSM 21352</strain>
    </source>
</reference>